<dbReference type="KEGG" id="mft:XA26_29650"/>
<dbReference type="STRING" id="1766.XA26_29650"/>
<proteinExistence type="predicted"/>
<evidence type="ECO:0000313" key="5">
    <source>
        <dbReference type="Proteomes" id="UP000255389"/>
    </source>
</evidence>
<accession>A0A0N9YA07</accession>
<gene>
    <name evidence="3" type="ORF">NCTC1542_01496</name>
    <name evidence="2" type="ORF">R4485_07505</name>
    <name evidence="1" type="ORF">XA26_29650</name>
</gene>
<dbReference type="GeneID" id="93413343"/>
<name>A0A0N9YA07_MYCFO</name>
<sequence length="175" mass="19265">MTDLALFERQIMRSVSRKVHERLRRADEASLGPEAFGDPEQIAEAMVAALPLGHVYDEVTGPFYDTTGLTRWLGVTRQALHQKVARYAILACPLDDGGVVYPTWQFLDSGATIPALRDVLTVLTSGTDDPWMAALWMRAPSEQLDGSCPADWLRHGGDPQRVIAMARQTAASWSA</sequence>
<evidence type="ECO:0000313" key="2">
    <source>
        <dbReference type="EMBL" id="MDV7290007.1"/>
    </source>
</evidence>
<keyword evidence="4" id="KW-1185">Reference proteome</keyword>
<reference evidence="2" key="3">
    <citation type="submission" date="2023-10" db="EMBL/GenBank/DDBJ databases">
        <title>Mycolicibacterium fortuitum clinical isolates causing pulmonary infections in humans.</title>
        <authorList>
            <person name="Mejia-Ponce P.M."/>
            <person name="Zenteno-Cuevas R."/>
            <person name="Licona-Cassani C."/>
        </authorList>
    </citation>
    <scope>NUCLEOTIDE SEQUENCE</scope>
    <source>
        <strain evidence="2">M8</strain>
    </source>
</reference>
<dbReference type="RefSeq" id="WP_003880885.1">
    <property type="nucleotide sequence ID" value="NZ_CP011269.1"/>
</dbReference>
<dbReference type="EMBL" id="UGQY01000001">
    <property type="protein sequence ID" value="STZ73948.1"/>
    <property type="molecule type" value="Genomic_DNA"/>
</dbReference>
<dbReference type="Proteomes" id="UP001186041">
    <property type="component" value="Unassembled WGS sequence"/>
</dbReference>
<dbReference type="Proteomes" id="UP000255389">
    <property type="component" value="Unassembled WGS sequence"/>
</dbReference>
<reference evidence="3 5" key="2">
    <citation type="submission" date="2018-06" db="EMBL/GenBank/DDBJ databases">
        <authorList>
            <consortium name="Pathogen Informatics"/>
            <person name="Doyle S."/>
        </authorList>
    </citation>
    <scope>NUCLEOTIDE SEQUENCE [LARGE SCALE GENOMIC DNA]</scope>
    <source>
        <strain evidence="3 5">NCTC1542</strain>
    </source>
</reference>
<dbReference type="EMBL" id="CP011269">
    <property type="protein sequence ID" value="ALI26800.1"/>
    <property type="molecule type" value="Genomic_DNA"/>
</dbReference>
<dbReference type="PATRIC" id="fig|1766.6.peg.2943"/>
<protein>
    <submittedName>
        <fullName evidence="1">Uncharacterized protein</fullName>
    </submittedName>
</protein>
<evidence type="ECO:0000313" key="4">
    <source>
        <dbReference type="Proteomes" id="UP000057134"/>
    </source>
</evidence>
<dbReference type="AlphaFoldDB" id="A0A0N9YA07"/>
<dbReference type="EMBL" id="JAWLVV010000004">
    <property type="protein sequence ID" value="MDV7290007.1"/>
    <property type="molecule type" value="Genomic_DNA"/>
</dbReference>
<evidence type="ECO:0000313" key="3">
    <source>
        <dbReference type="EMBL" id="STZ73948.1"/>
    </source>
</evidence>
<organism evidence="1 4">
    <name type="scientific">Mycolicibacterium fortuitum</name>
    <name type="common">Mycobacterium fortuitum</name>
    <dbReference type="NCBI Taxonomy" id="1766"/>
    <lineage>
        <taxon>Bacteria</taxon>
        <taxon>Bacillati</taxon>
        <taxon>Actinomycetota</taxon>
        <taxon>Actinomycetes</taxon>
        <taxon>Mycobacteriales</taxon>
        <taxon>Mycobacteriaceae</taxon>
        <taxon>Mycolicibacterium</taxon>
    </lineage>
</organism>
<reference evidence="1 4" key="1">
    <citation type="journal article" date="2015" name="MBio">
        <title>Enzymatic Degradation of Phenazines Can Generate Energy and Protect Sensitive Organisms from Toxicity.</title>
        <authorList>
            <person name="Costa K.C."/>
            <person name="Bergkessel M."/>
            <person name="Saunders S."/>
            <person name="Korlach J."/>
            <person name="Newman D.K."/>
        </authorList>
    </citation>
    <scope>NUCLEOTIDE SEQUENCE [LARGE SCALE GENOMIC DNA]</scope>
    <source>
        <strain evidence="1 4">CT6</strain>
    </source>
</reference>
<dbReference type="Proteomes" id="UP000057134">
    <property type="component" value="Chromosome"/>
</dbReference>
<evidence type="ECO:0000313" key="1">
    <source>
        <dbReference type="EMBL" id="ALI26800.1"/>
    </source>
</evidence>